<keyword evidence="2" id="KW-0378">Hydrolase</keyword>
<comment type="caution">
    <text evidence="2">The sequence shown here is derived from an EMBL/GenBank/DDBJ whole genome shotgun (WGS) entry which is preliminary data.</text>
</comment>
<protein>
    <submittedName>
        <fullName evidence="2">Methenyltetrahydrofolate cyclohydrolase</fullName>
    </submittedName>
</protein>
<gene>
    <name evidence="2" type="ORF">EF384_04230</name>
</gene>
<dbReference type="EMBL" id="RKMG01000009">
    <property type="protein sequence ID" value="RPA60777.1"/>
    <property type="molecule type" value="Genomic_DNA"/>
</dbReference>
<proteinExistence type="predicted"/>
<dbReference type="Gene3D" id="1.20.120.680">
    <property type="entry name" value="Formiminotetrahydrofolate cyclodeaminase monomer, up-and-down helical bundle"/>
    <property type="match status" value="1"/>
</dbReference>
<dbReference type="OrthoDB" id="7959174at2"/>
<dbReference type="SUPFAM" id="SSF101262">
    <property type="entry name" value="Methenyltetrahydrofolate cyclohydrolase-like"/>
    <property type="match status" value="1"/>
</dbReference>
<organism evidence="2 3">
    <name type="scientific">Aerococcus agrisoli</name>
    <dbReference type="NCBI Taxonomy" id="2487350"/>
    <lineage>
        <taxon>Bacteria</taxon>
        <taxon>Bacillati</taxon>
        <taxon>Bacillota</taxon>
        <taxon>Bacilli</taxon>
        <taxon>Lactobacillales</taxon>
        <taxon>Aerococcaceae</taxon>
        <taxon>Aerococcus</taxon>
    </lineage>
</organism>
<dbReference type="Pfam" id="PF04961">
    <property type="entry name" value="FTCD_C"/>
    <property type="match status" value="1"/>
</dbReference>
<feature type="domain" description="Cyclodeaminase/cyclohydrolase" evidence="1">
    <location>
        <begin position="4"/>
        <end position="181"/>
    </location>
</feature>
<evidence type="ECO:0000313" key="3">
    <source>
        <dbReference type="Proteomes" id="UP000273977"/>
    </source>
</evidence>
<evidence type="ECO:0000259" key="1">
    <source>
        <dbReference type="Pfam" id="PF04961"/>
    </source>
</evidence>
<dbReference type="Proteomes" id="UP000273977">
    <property type="component" value="Unassembled WGS sequence"/>
</dbReference>
<keyword evidence="3" id="KW-1185">Reference proteome</keyword>
<evidence type="ECO:0000313" key="2">
    <source>
        <dbReference type="EMBL" id="RPA60777.1"/>
    </source>
</evidence>
<accession>A0A3N4GH75</accession>
<dbReference type="RefSeq" id="WP_123779740.1">
    <property type="nucleotide sequence ID" value="NZ_RKMG01000009.1"/>
</dbReference>
<dbReference type="GO" id="GO:0016787">
    <property type="term" value="F:hydrolase activity"/>
    <property type="evidence" value="ECO:0007669"/>
    <property type="project" value="UniProtKB-KW"/>
</dbReference>
<dbReference type="InterPro" id="IPR036178">
    <property type="entry name" value="Formintransfe-cycloase-like_sf"/>
</dbReference>
<sequence>MEMYAYIEDLASSKSAPGGGSAAAYAGSMGAALGNMVLNITIEKQKNADKELLSGLVAHMTAHQKNLFDLVKGDEEASTQLFDAYKLPKDSDEEKATRLQTIQDGLKIATEVPLDVMMNATHALEIMIQVAELGRKSVLADVTVGTSMLKTAVLAANENVVENVEYLKDAELAASFATQAEDFIARTHLATELIAKKLETR</sequence>
<dbReference type="AlphaFoldDB" id="A0A3N4GH75"/>
<name>A0A3N4GH75_9LACT</name>
<reference evidence="2 3" key="1">
    <citation type="submission" date="2018-11" db="EMBL/GenBank/DDBJ databases">
        <title>Aerococcus sp. SJQ22, whole genome shotgun sequence.</title>
        <authorList>
            <person name="Sun L."/>
            <person name="Gao X."/>
            <person name="Chen W."/>
            <person name="Huang K."/>
        </authorList>
    </citation>
    <scope>NUCLEOTIDE SEQUENCE [LARGE SCALE GENOMIC DNA]</scope>
    <source>
        <strain evidence="2 3">SJQ22</strain>
    </source>
</reference>
<dbReference type="InterPro" id="IPR007044">
    <property type="entry name" value="Cyclodeamin/CycHdrlase"/>
</dbReference>